<gene>
    <name evidence="1" type="ORF">GCM10023314_06510</name>
</gene>
<comment type="caution">
    <text evidence="1">The sequence shown here is derived from an EMBL/GenBank/DDBJ whole genome shotgun (WGS) entry which is preliminary data.</text>
</comment>
<dbReference type="Proteomes" id="UP001501302">
    <property type="component" value="Unassembled WGS sequence"/>
</dbReference>
<dbReference type="EMBL" id="BAABJJ010000010">
    <property type="protein sequence ID" value="GAA4936884.1"/>
    <property type="molecule type" value="Genomic_DNA"/>
</dbReference>
<proteinExistence type="predicted"/>
<organism evidence="1 2">
    <name type="scientific">Algibacter agarivorans</name>
    <dbReference type="NCBI Taxonomy" id="1109741"/>
    <lineage>
        <taxon>Bacteria</taxon>
        <taxon>Pseudomonadati</taxon>
        <taxon>Bacteroidota</taxon>
        <taxon>Flavobacteriia</taxon>
        <taxon>Flavobacteriales</taxon>
        <taxon>Flavobacteriaceae</taxon>
        <taxon>Algibacter</taxon>
    </lineage>
</organism>
<evidence type="ECO:0000313" key="1">
    <source>
        <dbReference type="EMBL" id="GAA4936884.1"/>
    </source>
</evidence>
<keyword evidence="2" id="KW-1185">Reference proteome</keyword>
<accession>A0ABP9GBN5</accession>
<sequence>MMRKILRSFIRFVHLIPGGHSLGSILLMPLSEEIVAVTKKKISNKKAMSTIDPALTSGINFECLMIMDFMLM</sequence>
<name>A0ABP9GBN5_9FLAO</name>
<protein>
    <submittedName>
        <fullName evidence="1">Uncharacterized protein</fullName>
    </submittedName>
</protein>
<reference evidence="2" key="1">
    <citation type="journal article" date="2019" name="Int. J. Syst. Evol. Microbiol.">
        <title>The Global Catalogue of Microorganisms (GCM) 10K type strain sequencing project: providing services to taxonomists for standard genome sequencing and annotation.</title>
        <authorList>
            <consortium name="The Broad Institute Genomics Platform"/>
            <consortium name="The Broad Institute Genome Sequencing Center for Infectious Disease"/>
            <person name="Wu L."/>
            <person name="Ma J."/>
        </authorList>
    </citation>
    <scope>NUCLEOTIDE SEQUENCE [LARGE SCALE GENOMIC DNA]</scope>
    <source>
        <strain evidence="2">JCM 18285</strain>
    </source>
</reference>
<evidence type="ECO:0000313" key="2">
    <source>
        <dbReference type="Proteomes" id="UP001501302"/>
    </source>
</evidence>